<evidence type="ECO:0000256" key="2">
    <source>
        <dbReference type="ARBA" id="ARBA00022771"/>
    </source>
</evidence>
<dbReference type="Pfam" id="PF13920">
    <property type="entry name" value="zf-C3HC4_3"/>
    <property type="match status" value="1"/>
</dbReference>
<dbReference type="AlphaFoldDB" id="A0A9N7RLJ4"/>
<feature type="region of interest" description="Disordered" evidence="6">
    <location>
        <begin position="1"/>
        <end position="51"/>
    </location>
</feature>
<keyword evidence="2 4" id="KW-0863">Zinc-finger</keyword>
<gene>
    <name evidence="8" type="ORF">SHERM_02325</name>
</gene>
<dbReference type="EMBL" id="CACSLK010028053">
    <property type="protein sequence ID" value="CAA0834508.1"/>
    <property type="molecule type" value="Genomic_DNA"/>
</dbReference>
<dbReference type="GO" id="GO:0004842">
    <property type="term" value="F:ubiquitin-protein transferase activity"/>
    <property type="evidence" value="ECO:0007669"/>
    <property type="project" value="TreeGrafter"/>
</dbReference>
<dbReference type="OrthoDB" id="1711136at2759"/>
<keyword evidence="1" id="KW-0479">Metal-binding</keyword>
<dbReference type="PANTHER" id="PTHR42647">
    <property type="entry name" value="SBP (S-RIBONUCLEASE BINDING PROTEIN) FAMILY PROTEIN"/>
    <property type="match status" value="1"/>
</dbReference>
<name>A0A9N7RLJ4_STRHE</name>
<evidence type="ECO:0000256" key="3">
    <source>
        <dbReference type="ARBA" id="ARBA00022833"/>
    </source>
</evidence>
<evidence type="ECO:0000313" key="8">
    <source>
        <dbReference type="EMBL" id="CAA0834508.1"/>
    </source>
</evidence>
<dbReference type="PIRSF" id="PIRSF036836">
    <property type="entry name" value="RNase_bind_SBP1"/>
    <property type="match status" value="1"/>
</dbReference>
<reference evidence="8" key="1">
    <citation type="submission" date="2019-12" db="EMBL/GenBank/DDBJ databases">
        <authorList>
            <person name="Scholes J."/>
        </authorList>
    </citation>
    <scope>NUCLEOTIDE SEQUENCE</scope>
</reference>
<organism evidence="8 9">
    <name type="scientific">Striga hermonthica</name>
    <name type="common">Purple witchweed</name>
    <name type="synonym">Buchnera hermonthica</name>
    <dbReference type="NCBI Taxonomy" id="68872"/>
    <lineage>
        <taxon>Eukaryota</taxon>
        <taxon>Viridiplantae</taxon>
        <taxon>Streptophyta</taxon>
        <taxon>Embryophyta</taxon>
        <taxon>Tracheophyta</taxon>
        <taxon>Spermatophyta</taxon>
        <taxon>Magnoliopsida</taxon>
        <taxon>eudicotyledons</taxon>
        <taxon>Gunneridae</taxon>
        <taxon>Pentapetalae</taxon>
        <taxon>asterids</taxon>
        <taxon>lamiids</taxon>
        <taxon>Lamiales</taxon>
        <taxon>Orobanchaceae</taxon>
        <taxon>Buchnereae</taxon>
        <taxon>Striga</taxon>
    </lineage>
</organism>
<dbReference type="InterPro" id="IPR013083">
    <property type="entry name" value="Znf_RING/FYVE/PHD"/>
</dbReference>
<keyword evidence="5" id="KW-0175">Coiled coil</keyword>
<dbReference type="Proteomes" id="UP001153555">
    <property type="component" value="Unassembled WGS sequence"/>
</dbReference>
<evidence type="ECO:0000256" key="4">
    <source>
        <dbReference type="PROSITE-ProRule" id="PRU00175"/>
    </source>
</evidence>
<comment type="caution">
    <text evidence="8">The sequence shown here is derived from an EMBL/GenBank/DDBJ whole genome shotgun (WGS) entry which is preliminary data.</text>
</comment>
<dbReference type="PROSITE" id="PS50089">
    <property type="entry name" value="ZF_RING_2"/>
    <property type="match status" value="1"/>
</dbReference>
<sequence>MNSGKRKMKEVVGRASAEQQPPAENHQFELFGNFQGGGRHHSASPSNPQANCRQSQVQQILNSAAARPSKPFSFTSLLVANDEDDVDPLLTEIQSQSEQVNQIILLHTDILRQALGGVLEKQQRAIRRAADERAQQKLKQKEIELQISSARNIELARKAEHYRKEVEHLRAMVEHLEQATTTLKAHWHGDKAHEDTNSSTNVDSDSGLRPVRIDCRACSRQRATVMMLPCRHVSVCSMCEGTARTCPVCRTLKRTSLEVIFPVD</sequence>
<evidence type="ECO:0000259" key="7">
    <source>
        <dbReference type="PROSITE" id="PS50089"/>
    </source>
</evidence>
<protein>
    <recommendedName>
        <fullName evidence="7">RING-type domain-containing protein</fullName>
    </recommendedName>
</protein>
<dbReference type="PANTHER" id="PTHR42647:SF5">
    <property type="entry name" value="SBP (S-RIBONUCLEASE BINDING PROTEIN) FAMILY PROTEIN"/>
    <property type="match status" value="1"/>
</dbReference>
<evidence type="ECO:0000313" key="9">
    <source>
        <dbReference type="Proteomes" id="UP001153555"/>
    </source>
</evidence>
<evidence type="ECO:0000256" key="6">
    <source>
        <dbReference type="SAM" id="MobiDB-lite"/>
    </source>
</evidence>
<dbReference type="Gene3D" id="3.30.40.10">
    <property type="entry name" value="Zinc/RING finger domain, C3HC4 (zinc finger)"/>
    <property type="match status" value="1"/>
</dbReference>
<evidence type="ECO:0000256" key="1">
    <source>
        <dbReference type="ARBA" id="ARBA00022723"/>
    </source>
</evidence>
<feature type="domain" description="RING-type" evidence="7">
    <location>
        <begin position="215"/>
        <end position="250"/>
    </location>
</feature>
<dbReference type="CDD" id="cd16649">
    <property type="entry name" value="mRING-HC-C3HC5_CGRF1-like"/>
    <property type="match status" value="1"/>
</dbReference>
<accession>A0A9N7RLJ4</accession>
<keyword evidence="3" id="KW-0862">Zinc</keyword>
<evidence type="ECO:0000256" key="5">
    <source>
        <dbReference type="SAM" id="Coils"/>
    </source>
</evidence>
<proteinExistence type="predicted"/>
<keyword evidence="9" id="KW-1185">Reference proteome</keyword>
<dbReference type="InterPro" id="IPR001841">
    <property type="entry name" value="Znf_RING"/>
</dbReference>
<dbReference type="GO" id="GO:0008270">
    <property type="term" value="F:zinc ion binding"/>
    <property type="evidence" value="ECO:0007669"/>
    <property type="project" value="UniProtKB-KW"/>
</dbReference>
<feature type="coiled-coil region" evidence="5">
    <location>
        <begin position="119"/>
        <end position="179"/>
    </location>
</feature>